<comment type="similarity">
    <text evidence="1">Belongs to the UPF0276 family.</text>
</comment>
<dbReference type="SUPFAM" id="SSF51658">
    <property type="entry name" value="Xylose isomerase-like"/>
    <property type="match status" value="1"/>
</dbReference>
<dbReference type="PANTHER" id="PTHR42194:SF1">
    <property type="entry name" value="UPF0276 PROTEIN HI_1600"/>
    <property type="match status" value="1"/>
</dbReference>
<name>A0A4P9K7D0_9GAMM</name>
<dbReference type="EMBL" id="CP040602">
    <property type="protein sequence ID" value="QCU90811.1"/>
    <property type="molecule type" value="Genomic_DNA"/>
</dbReference>
<dbReference type="InterPro" id="IPR036237">
    <property type="entry name" value="Xyl_isomerase-like_sf"/>
</dbReference>
<keyword evidence="3" id="KW-1185">Reference proteome</keyword>
<evidence type="ECO:0000256" key="1">
    <source>
        <dbReference type="HAMAP-Rule" id="MF_00697"/>
    </source>
</evidence>
<dbReference type="NCBIfam" id="NF003818">
    <property type="entry name" value="PRK05409.1"/>
    <property type="match status" value="1"/>
</dbReference>
<reference evidence="2 3" key="1">
    <citation type="submission" date="2019-05" db="EMBL/GenBank/DDBJ databases">
        <title>Thiomicrorhabdus sediminis sp. nov, a novel sulfur-oxidizing bacterium isolated from coastal sediment.</title>
        <authorList>
            <person name="Liu X."/>
        </authorList>
    </citation>
    <scope>NUCLEOTIDE SEQUENCE [LARGE SCALE GENOMIC DNA]</scope>
    <source>
        <strain evidence="2 3">G1</strain>
    </source>
</reference>
<dbReference type="RefSeq" id="WP_138565485.1">
    <property type="nucleotide sequence ID" value="NZ_CP040602.1"/>
</dbReference>
<proteinExistence type="inferred from homology"/>
<evidence type="ECO:0000313" key="3">
    <source>
        <dbReference type="Proteomes" id="UP000304864"/>
    </source>
</evidence>
<sequence>MSKLAKNPVRSYPVHGVGLGLRRDFFDEVLRQPDFDIDFMEIAPENWLNFGGRQGRQLRTLTERYPFVCHGLSLDLGGIKPLDIDYIKKLKVFFQRHDIRAFTEHLSYCGDSGHLYDLMPIPFTEDAVHYVAERIRTVQDVLERKIGIENVSFYAMPSSEMTELEFINAVLDEADCDLLFDVNNTYVNSINHKYDAENYMQSMPSERIVYLHMAGHFDEADDLKVDTHGQPVKQEVWQLLEKTYATHGVVPTLLERDFNIPPLDELMLEVEQIRRYQKAAKQQAA</sequence>
<organism evidence="2 3">
    <name type="scientific">Thiomicrorhabdus sediminis</name>
    <dbReference type="NCBI Taxonomy" id="2580412"/>
    <lineage>
        <taxon>Bacteria</taxon>
        <taxon>Pseudomonadati</taxon>
        <taxon>Pseudomonadota</taxon>
        <taxon>Gammaproteobacteria</taxon>
        <taxon>Thiotrichales</taxon>
        <taxon>Piscirickettsiaceae</taxon>
        <taxon>Thiomicrorhabdus</taxon>
    </lineage>
</organism>
<dbReference type="KEGG" id="thig:FE785_09300"/>
<accession>A0A4P9K7D0</accession>
<dbReference type="OrthoDB" id="9763101at2"/>
<gene>
    <name evidence="2" type="ORF">FE785_09300</name>
</gene>
<dbReference type="Gene3D" id="3.20.20.150">
    <property type="entry name" value="Divalent-metal-dependent TIM barrel enzymes"/>
    <property type="match status" value="1"/>
</dbReference>
<protein>
    <recommendedName>
        <fullName evidence="1">UPF0276 protein FE785_09300</fullName>
    </recommendedName>
</protein>
<dbReference type="InterPro" id="IPR007801">
    <property type="entry name" value="MbnB/TglH/ChrH"/>
</dbReference>
<dbReference type="HAMAP" id="MF_00697">
    <property type="entry name" value="UPF0276"/>
    <property type="match status" value="1"/>
</dbReference>
<dbReference type="Proteomes" id="UP000304864">
    <property type="component" value="Chromosome"/>
</dbReference>
<dbReference type="PANTHER" id="PTHR42194">
    <property type="entry name" value="UPF0276 PROTEIN HI_1600"/>
    <property type="match status" value="1"/>
</dbReference>
<dbReference type="AlphaFoldDB" id="A0A4P9K7D0"/>
<evidence type="ECO:0000313" key="2">
    <source>
        <dbReference type="EMBL" id="QCU90811.1"/>
    </source>
</evidence>
<dbReference type="Pfam" id="PF05114">
    <property type="entry name" value="MbnB_TglH_ChrH"/>
    <property type="match status" value="1"/>
</dbReference>